<reference evidence="3 4" key="1">
    <citation type="submission" date="2014-04" db="EMBL/GenBank/DDBJ databases">
        <authorList>
            <consortium name="DOE Joint Genome Institute"/>
            <person name="Kuo A."/>
            <person name="Kohler A."/>
            <person name="Costa M.D."/>
            <person name="Nagy L.G."/>
            <person name="Floudas D."/>
            <person name="Copeland A."/>
            <person name="Barry K.W."/>
            <person name="Cichocki N."/>
            <person name="Veneault-Fourrey C."/>
            <person name="LaButti K."/>
            <person name="Lindquist E.A."/>
            <person name="Lipzen A."/>
            <person name="Lundell T."/>
            <person name="Morin E."/>
            <person name="Murat C."/>
            <person name="Sun H."/>
            <person name="Tunlid A."/>
            <person name="Henrissat B."/>
            <person name="Grigoriev I.V."/>
            <person name="Hibbett D.S."/>
            <person name="Martin F."/>
            <person name="Nordberg H.P."/>
            <person name="Cantor M.N."/>
            <person name="Hua S.X."/>
        </authorList>
    </citation>
    <scope>NUCLEOTIDE SEQUENCE [LARGE SCALE GENOMIC DNA]</scope>
    <source>
        <strain evidence="3 4">Marx 270</strain>
    </source>
</reference>
<dbReference type="InParanoid" id="A0A0C3J7F1"/>
<dbReference type="SMART" id="SM01388">
    <property type="entry name" value="Mob1_phocein"/>
    <property type="match status" value="1"/>
</dbReference>
<gene>
    <name evidence="3" type="ORF">M404DRAFT_1000056</name>
</gene>
<feature type="compositionally biased region" description="Polar residues" evidence="2">
    <location>
        <begin position="277"/>
        <end position="288"/>
    </location>
</feature>
<dbReference type="Gene3D" id="1.20.140.30">
    <property type="entry name" value="MOB kinase activator"/>
    <property type="match status" value="1"/>
</dbReference>
<name>A0A0C3J7F1_PISTI</name>
<dbReference type="SUPFAM" id="SSF101152">
    <property type="entry name" value="Mob1/phocein"/>
    <property type="match status" value="1"/>
</dbReference>
<feature type="region of interest" description="Disordered" evidence="2">
    <location>
        <begin position="406"/>
        <end position="553"/>
    </location>
</feature>
<feature type="compositionally biased region" description="Basic and acidic residues" evidence="2">
    <location>
        <begin position="62"/>
        <end position="73"/>
    </location>
</feature>
<feature type="binding site" evidence="1">
    <location>
        <position position="211"/>
    </location>
    <ligand>
        <name>Zn(2+)</name>
        <dbReference type="ChEBI" id="CHEBI:29105"/>
    </ligand>
</feature>
<dbReference type="InterPro" id="IPR005301">
    <property type="entry name" value="MOB_kinase_act_fam"/>
</dbReference>
<evidence type="ECO:0000313" key="3">
    <source>
        <dbReference type="EMBL" id="KIO04973.1"/>
    </source>
</evidence>
<feature type="binding site" evidence="1">
    <location>
        <position position="127"/>
    </location>
    <ligand>
        <name>Zn(2+)</name>
        <dbReference type="ChEBI" id="CHEBI:29105"/>
    </ligand>
</feature>
<reference evidence="4" key="2">
    <citation type="submission" date="2015-01" db="EMBL/GenBank/DDBJ databases">
        <title>Evolutionary Origins and Diversification of the Mycorrhizal Mutualists.</title>
        <authorList>
            <consortium name="DOE Joint Genome Institute"/>
            <consortium name="Mycorrhizal Genomics Consortium"/>
            <person name="Kohler A."/>
            <person name="Kuo A."/>
            <person name="Nagy L.G."/>
            <person name="Floudas D."/>
            <person name="Copeland A."/>
            <person name="Barry K.W."/>
            <person name="Cichocki N."/>
            <person name="Veneault-Fourrey C."/>
            <person name="LaButti K."/>
            <person name="Lindquist E.A."/>
            <person name="Lipzen A."/>
            <person name="Lundell T."/>
            <person name="Morin E."/>
            <person name="Murat C."/>
            <person name="Riley R."/>
            <person name="Ohm R."/>
            <person name="Sun H."/>
            <person name="Tunlid A."/>
            <person name="Henrissat B."/>
            <person name="Grigoriev I.V."/>
            <person name="Hibbett D.S."/>
            <person name="Martin F."/>
        </authorList>
    </citation>
    <scope>NUCLEOTIDE SEQUENCE [LARGE SCALE GENOMIC DNA]</scope>
    <source>
        <strain evidence="4">Marx 270</strain>
    </source>
</reference>
<evidence type="ECO:0000256" key="2">
    <source>
        <dbReference type="SAM" id="MobiDB-lite"/>
    </source>
</evidence>
<dbReference type="InterPro" id="IPR036703">
    <property type="entry name" value="MOB_kinase_act_sf"/>
</dbReference>
<dbReference type="AlphaFoldDB" id="A0A0C3J7F1"/>
<dbReference type="Proteomes" id="UP000054217">
    <property type="component" value="Unassembled WGS sequence"/>
</dbReference>
<dbReference type="PANTHER" id="PTHR22599">
    <property type="entry name" value="MPS ONE BINDER KINASE ACTIVATOR-LIKE MOB"/>
    <property type="match status" value="1"/>
</dbReference>
<dbReference type="OrthoDB" id="10262609at2759"/>
<evidence type="ECO:0000313" key="4">
    <source>
        <dbReference type="Proteomes" id="UP000054217"/>
    </source>
</evidence>
<organism evidence="3 4">
    <name type="scientific">Pisolithus tinctorius Marx 270</name>
    <dbReference type="NCBI Taxonomy" id="870435"/>
    <lineage>
        <taxon>Eukaryota</taxon>
        <taxon>Fungi</taxon>
        <taxon>Dikarya</taxon>
        <taxon>Basidiomycota</taxon>
        <taxon>Agaricomycotina</taxon>
        <taxon>Agaricomycetes</taxon>
        <taxon>Agaricomycetidae</taxon>
        <taxon>Boletales</taxon>
        <taxon>Sclerodermatineae</taxon>
        <taxon>Pisolithaceae</taxon>
        <taxon>Pisolithus</taxon>
    </lineage>
</organism>
<keyword evidence="4" id="KW-1185">Reference proteome</keyword>
<evidence type="ECO:0000256" key="1">
    <source>
        <dbReference type="PIRSR" id="PIRSR605301-1"/>
    </source>
</evidence>
<feature type="compositionally biased region" description="Basic and acidic residues" evidence="2">
    <location>
        <begin position="507"/>
        <end position="522"/>
    </location>
</feature>
<feature type="compositionally biased region" description="Polar residues" evidence="2">
    <location>
        <begin position="410"/>
        <end position="419"/>
    </location>
</feature>
<feature type="binding site" evidence="1">
    <location>
        <position position="132"/>
    </location>
    <ligand>
        <name>Zn(2+)</name>
        <dbReference type="ChEBI" id="CHEBI:29105"/>
    </ligand>
</feature>
<accession>A0A0C3J7F1</accession>
<feature type="binding site" evidence="1">
    <location>
        <position position="206"/>
    </location>
    <ligand>
        <name>Zn(2+)</name>
        <dbReference type="ChEBI" id="CHEBI:29105"/>
    </ligand>
</feature>
<dbReference type="Pfam" id="PF03637">
    <property type="entry name" value="Mob1_phocein"/>
    <property type="match status" value="1"/>
</dbReference>
<feature type="compositionally biased region" description="Pro residues" evidence="2">
    <location>
        <begin position="527"/>
        <end position="536"/>
    </location>
</feature>
<sequence length="553" mass="60576">MAAVAVQRPYRGSRVSSFYPVKSVPPLSSLDSAFQLQEYISLLIRLDVHDVDTIVSLPGKTTLKDKGKDKDTDESGQDAPESDGKKVEDGERKGEPSVDRACWIYEQLRRLAQDLSHPLITTLQQECTRSSCPQMQAGEWLYLCVAHGNDESLEQCCAIDYIVHTVDSATALLNSPRAFPSRLSIPQSSHRHFSSLARRLSRIFSHAYFHHREAFQQAEAESSLYARFLKLTSLFDLVPPEFLVIPESAIQADGRSREDVEPPRLLAAAVHPDRTSPSDNPVAEQTHSIPAMDSGAPVYSQPEDTGSMGTASPRRVGRSRTDTMILNEVHNITEELVKSAPGGEVGSSTLDTQVVDSEPSLRQMWIGEQTELQEMGDPRVAEEPVPTAPGSPPVDEVPLISLVELPDSTEPPSATSLQSDPILPLPKIKEEPPSTTASIVAMATPEETTMTDPASTTDANVESPSSPEIEPLQTQDTLEFLQEPPFSEIKLPEESQSASDPNPVQVEELHPAHVEPETKEFSLDLSEPPPSEPVPPESDVTDEAIVHDDDEKE</sequence>
<dbReference type="EMBL" id="KN831968">
    <property type="protein sequence ID" value="KIO04973.1"/>
    <property type="molecule type" value="Genomic_DNA"/>
</dbReference>
<feature type="compositionally biased region" description="Basic and acidic residues" evidence="2">
    <location>
        <begin position="82"/>
        <end position="94"/>
    </location>
</feature>
<feature type="compositionally biased region" description="Basic and acidic residues" evidence="2">
    <location>
        <begin position="544"/>
        <end position="553"/>
    </location>
</feature>
<feature type="region of interest" description="Disordered" evidence="2">
    <location>
        <begin position="269"/>
        <end position="316"/>
    </location>
</feature>
<proteinExistence type="predicted"/>
<keyword evidence="1" id="KW-0862">Zinc</keyword>
<dbReference type="HOGENOM" id="CLU_022264_0_0_1"/>
<dbReference type="STRING" id="870435.A0A0C3J7F1"/>
<feature type="region of interest" description="Disordered" evidence="2">
    <location>
        <begin position="59"/>
        <end position="94"/>
    </location>
</feature>
<keyword evidence="1" id="KW-0479">Metal-binding</keyword>
<feature type="compositionally biased region" description="Polar residues" evidence="2">
    <location>
        <begin position="446"/>
        <end position="477"/>
    </location>
</feature>
<evidence type="ECO:0008006" key="5">
    <source>
        <dbReference type="Google" id="ProtNLM"/>
    </source>
</evidence>
<protein>
    <recommendedName>
        <fullName evidence="5">Mob1/phocein</fullName>
    </recommendedName>
</protein>